<dbReference type="Proteomes" id="UP000886501">
    <property type="component" value="Unassembled WGS sequence"/>
</dbReference>
<evidence type="ECO:0000313" key="2">
    <source>
        <dbReference type="Proteomes" id="UP000886501"/>
    </source>
</evidence>
<protein>
    <submittedName>
        <fullName evidence="1">Kinase-like protein</fullName>
    </submittedName>
</protein>
<accession>A0ACB6ZGP4</accession>
<keyword evidence="2" id="KW-1185">Reference proteome</keyword>
<proteinExistence type="predicted"/>
<evidence type="ECO:0000313" key="1">
    <source>
        <dbReference type="EMBL" id="KAF9648301.1"/>
    </source>
</evidence>
<reference evidence="1" key="1">
    <citation type="submission" date="2019-10" db="EMBL/GenBank/DDBJ databases">
        <authorList>
            <consortium name="DOE Joint Genome Institute"/>
            <person name="Kuo A."/>
            <person name="Miyauchi S."/>
            <person name="Kiss E."/>
            <person name="Drula E."/>
            <person name="Kohler A."/>
            <person name="Sanchez-Garcia M."/>
            <person name="Andreopoulos B."/>
            <person name="Barry K.W."/>
            <person name="Bonito G."/>
            <person name="Buee M."/>
            <person name="Carver A."/>
            <person name="Chen C."/>
            <person name="Cichocki N."/>
            <person name="Clum A."/>
            <person name="Culley D."/>
            <person name="Crous P.W."/>
            <person name="Fauchery L."/>
            <person name="Girlanda M."/>
            <person name="Hayes R."/>
            <person name="Keri Z."/>
            <person name="Labutti K."/>
            <person name="Lipzen A."/>
            <person name="Lombard V."/>
            <person name="Magnuson J."/>
            <person name="Maillard F."/>
            <person name="Morin E."/>
            <person name="Murat C."/>
            <person name="Nolan M."/>
            <person name="Ohm R."/>
            <person name="Pangilinan J."/>
            <person name="Pereira M."/>
            <person name="Perotto S."/>
            <person name="Peter M."/>
            <person name="Riley R."/>
            <person name="Sitrit Y."/>
            <person name="Stielow B."/>
            <person name="Szollosi G."/>
            <person name="Zifcakova L."/>
            <person name="Stursova M."/>
            <person name="Spatafora J.W."/>
            <person name="Tedersoo L."/>
            <person name="Vaario L.-M."/>
            <person name="Yamada A."/>
            <person name="Yan M."/>
            <person name="Wang P."/>
            <person name="Xu J."/>
            <person name="Bruns T."/>
            <person name="Baldrian P."/>
            <person name="Vilgalys R."/>
            <person name="Henrissat B."/>
            <person name="Grigoriev I.V."/>
            <person name="Hibbett D."/>
            <person name="Nagy L.G."/>
            <person name="Martin F.M."/>
        </authorList>
    </citation>
    <scope>NUCLEOTIDE SEQUENCE</scope>
    <source>
        <strain evidence="1">P2</strain>
    </source>
</reference>
<dbReference type="EMBL" id="MU118016">
    <property type="protein sequence ID" value="KAF9648301.1"/>
    <property type="molecule type" value="Genomic_DNA"/>
</dbReference>
<gene>
    <name evidence="1" type="ORF">BDM02DRAFT_3168701</name>
</gene>
<comment type="caution">
    <text evidence="1">The sequence shown here is derived from an EMBL/GenBank/DDBJ whole genome shotgun (WGS) entry which is preliminary data.</text>
</comment>
<feature type="non-terminal residue" evidence="1">
    <location>
        <position position="308"/>
    </location>
</feature>
<sequence length="308" mass="34694">MVSCPCDKGFNDLQVLRHEKIPGHLKSTALGILRRLCGAFQQLPNSCLVGEELRINDGIPYATRTYADLRKGNWKGEGVAVKLLRFSAGDDRAKITKRFFKEIVLWKQLHHKNLLPFYGAYMSDRFGMVSPWLKNGNIIRFTRKNPEVNRLRLLIDVTKGLEYLHRASVTHGNLRGSNILISNHPSPRALLSDYGLTSIIFDPFTLTRESINWTAPELLSVDNNGCGPSFTSDIYALAMVIYEVLTGAPPFANRQKPEVAFDVVLEGKRPPRPKNSESLGITNDIWDLLELCWAKNVSSRPAVNHVVR</sequence>
<reference evidence="1" key="2">
    <citation type="journal article" date="2020" name="Nat. Commun.">
        <title>Large-scale genome sequencing of mycorrhizal fungi provides insights into the early evolution of symbiotic traits.</title>
        <authorList>
            <person name="Miyauchi S."/>
            <person name="Kiss E."/>
            <person name="Kuo A."/>
            <person name="Drula E."/>
            <person name="Kohler A."/>
            <person name="Sanchez-Garcia M."/>
            <person name="Morin E."/>
            <person name="Andreopoulos B."/>
            <person name="Barry K.W."/>
            <person name="Bonito G."/>
            <person name="Buee M."/>
            <person name="Carver A."/>
            <person name="Chen C."/>
            <person name="Cichocki N."/>
            <person name="Clum A."/>
            <person name="Culley D."/>
            <person name="Crous P.W."/>
            <person name="Fauchery L."/>
            <person name="Girlanda M."/>
            <person name="Hayes R.D."/>
            <person name="Keri Z."/>
            <person name="LaButti K."/>
            <person name="Lipzen A."/>
            <person name="Lombard V."/>
            <person name="Magnuson J."/>
            <person name="Maillard F."/>
            <person name="Murat C."/>
            <person name="Nolan M."/>
            <person name="Ohm R.A."/>
            <person name="Pangilinan J."/>
            <person name="Pereira M.F."/>
            <person name="Perotto S."/>
            <person name="Peter M."/>
            <person name="Pfister S."/>
            <person name="Riley R."/>
            <person name="Sitrit Y."/>
            <person name="Stielow J.B."/>
            <person name="Szollosi G."/>
            <person name="Zifcakova L."/>
            <person name="Stursova M."/>
            <person name="Spatafora J.W."/>
            <person name="Tedersoo L."/>
            <person name="Vaario L.M."/>
            <person name="Yamada A."/>
            <person name="Yan M."/>
            <person name="Wang P."/>
            <person name="Xu J."/>
            <person name="Bruns T."/>
            <person name="Baldrian P."/>
            <person name="Vilgalys R."/>
            <person name="Dunand C."/>
            <person name="Henrissat B."/>
            <person name="Grigoriev I.V."/>
            <person name="Hibbett D."/>
            <person name="Nagy L.G."/>
            <person name="Martin F.M."/>
        </authorList>
    </citation>
    <scope>NUCLEOTIDE SEQUENCE</scope>
    <source>
        <strain evidence="1">P2</strain>
    </source>
</reference>
<name>A0ACB6ZGP4_THEGA</name>
<organism evidence="1 2">
    <name type="scientific">Thelephora ganbajun</name>
    <name type="common">Ganba fungus</name>
    <dbReference type="NCBI Taxonomy" id="370292"/>
    <lineage>
        <taxon>Eukaryota</taxon>
        <taxon>Fungi</taxon>
        <taxon>Dikarya</taxon>
        <taxon>Basidiomycota</taxon>
        <taxon>Agaricomycotina</taxon>
        <taxon>Agaricomycetes</taxon>
        <taxon>Thelephorales</taxon>
        <taxon>Thelephoraceae</taxon>
        <taxon>Thelephora</taxon>
    </lineage>
</organism>